<evidence type="ECO:0000313" key="2">
    <source>
        <dbReference type="EMBL" id="CAK0822673.1"/>
    </source>
</evidence>
<proteinExistence type="predicted"/>
<accession>A0ABN9RTN0</accession>
<comment type="caution">
    <text evidence="2">The sequence shown here is derived from an EMBL/GenBank/DDBJ whole genome shotgun (WGS) entry which is preliminary data.</text>
</comment>
<feature type="non-terminal residue" evidence="2">
    <location>
        <position position="1"/>
    </location>
</feature>
<evidence type="ECO:0000256" key="1">
    <source>
        <dbReference type="SAM" id="MobiDB-lite"/>
    </source>
</evidence>
<keyword evidence="3" id="KW-1185">Reference proteome</keyword>
<reference evidence="2" key="1">
    <citation type="submission" date="2023-10" db="EMBL/GenBank/DDBJ databases">
        <authorList>
            <person name="Chen Y."/>
            <person name="Shah S."/>
            <person name="Dougan E. K."/>
            <person name="Thang M."/>
            <person name="Chan C."/>
        </authorList>
    </citation>
    <scope>NUCLEOTIDE SEQUENCE [LARGE SCALE GENOMIC DNA]</scope>
</reference>
<dbReference type="EMBL" id="CAUYUJ010008026">
    <property type="protein sequence ID" value="CAK0822673.1"/>
    <property type="molecule type" value="Genomic_DNA"/>
</dbReference>
<feature type="region of interest" description="Disordered" evidence="1">
    <location>
        <begin position="1"/>
        <end position="31"/>
    </location>
</feature>
<evidence type="ECO:0000313" key="3">
    <source>
        <dbReference type="Proteomes" id="UP001189429"/>
    </source>
</evidence>
<sequence>ADWSQESPLRETETSIVEAGLIEPKAGTSTQSPRALCLDELLPLVPVDQSIPLSTGMTLGSTWSSGQEVLRWWHQKSALPQVTLVQETRFMRDHE</sequence>
<feature type="non-terminal residue" evidence="2">
    <location>
        <position position="95"/>
    </location>
</feature>
<name>A0ABN9RTN0_9DINO</name>
<gene>
    <name evidence="2" type="ORF">PCOR1329_LOCUS23627</name>
</gene>
<organism evidence="2 3">
    <name type="scientific">Prorocentrum cordatum</name>
    <dbReference type="NCBI Taxonomy" id="2364126"/>
    <lineage>
        <taxon>Eukaryota</taxon>
        <taxon>Sar</taxon>
        <taxon>Alveolata</taxon>
        <taxon>Dinophyceae</taxon>
        <taxon>Prorocentrales</taxon>
        <taxon>Prorocentraceae</taxon>
        <taxon>Prorocentrum</taxon>
    </lineage>
</organism>
<dbReference type="Proteomes" id="UP001189429">
    <property type="component" value="Unassembled WGS sequence"/>
</dbReference>
<protein>
    <submittedName>
        <fullName evidence="2">Uncharacterized protein</fullName>
    </submittedName>
</protein>